<protein>
    <submittedName>
        <fullName evidence="2">Uncharacterized protein</fullName>
    </submittedName>
</protein>
<accession>A0A1W1EFW1</accession>
<dbReference type="EMBL" id="FPKX01000070">
    <property type="protein sequence ID" value="SFZ98939.1"/>
    <property type="molecule type" value="Genomic_DNA"/>
</dbReference>
<organism evidence="2">
    <name type="scientific">hydrothermal vent metagenome</name>
    <dbReference type="NCBI Taxonomy" id="652676"/>
    <lineage>
        <taxon>unclassified sequences</taxon>
        <taxon>metagenomes</taxon>
        <taxon>ecological metagenomes</taxon>
    </lineage>
</organism>
<feature type="coiled-coil region" evidence="1">
    <location>
        <begin position="25"/>
        <end position="70"/>
    </location>
</feature>
<evidence type="ECO:0000313" key="2">
    <source>
        <dbReference type="EMBL" id="SFZ98939.1"/>
    </source>
</evidence>
<reference evidence="2" key="1">
    <citation type="submission" date="2016-10" db="EMBL/GenBank/DDBJ databases">
        <authorList>
            <person name="de Groot N.N."/>
        </authorList>
    </citation>
    <scope>NUCLEOTIDE SEQUENCE</scope>
</reference>
<name>A0A1W1EFW1_9ZZZZ</name>
<gene>
    <name evidence="2" type="ORF">MNB_SV-5-618</name>
</gene>
<sequence>MLATILKSKIASEVTVSIIRTFAKLREFSKHYNALAKKIMEVERKNDKQYKELSKALEELINESKIVESKTIGFIKPKTKE</sequence>
<dbReference type="AlphaFoldDB" id="A0A1W1EFW1"/>
<keyword evidence="1" id="KW-0175">Coiled coil</keyword>
<proteinExistence type="predicted"/>
<evidence type="ECO:0000256" key="1">
    <source>
        <dbReference type="SAM" id="Coils"/>
    </source>
</evidence>